<evidence type="ECO:0000313" key="3">
    <source>
        <dbReference type="EMBL" id="EPS69744.1"/>
    </source>
</evidence>
<comment type="caution">
    <text evidence="3">The sequence shown here is derived from an EMBL/GenBank/DDBJ whole genome shotgun (WGS) entry which is preliminary data.</text>
</comment>
<feature type="transmembrane region" description="Helical" evidence="2">
    <location>
        <begin position="202"/>
        <end position="220"/>
    </location>
</feature>
<protein>
    <submittedName>
        <fullName evidence="3">Uncharacterized protein</fullName>
    </submittedName>
</protein>
<dbReference type="PANTHER" id="PTHR33115:SF50">
    <property type="entry name" value="ARM REPEAT SUPERFAMILY PROTEIN"/>
    <property type="match status" value="1"/>
</dbReference>
<dbReference type="SUPFAM" id="SSF48371">
    <property type="entry name" value="ARM repeat"/>
    <property type="match status" value="1"/>
</dbReference>
<feature type="non-terminal residue" evidence="3">
    <location>
        <position position="1"/>
    </location>
</feature>
<feature type="non-terminal residue" evidence="3">
    <location>
        <position position="765"/>
    </location>
</feature>
<evidence type="ECO:0000256" key="2">
    <source>
        <dbReference type="SAM" id="Phobius"/>
    </source>
</evidence>
<feature type="compositionally biased region" description="Basic and acidic residues" evidence="1">
    <location>
        <begin position="128"/>
        <end position="138"/>
    </location>
</feature>
<evidence type="ECO:0000313" key="4">
    <source>
        <dbReference type="Proteomes" id="UP000015453"/>
    </source>
</evidence>
<sequence>APEKELTLFALRAAVLEKTATLIGTLAFIWATVVLLGGFAVTLDRTDFWFVTVILVIEGTRIFSRSHELEWQHQATWSITDVGIRAVKLSSSFVLGKLNSAFKGGDISRKNSTPPPTPTPPPPPPPPEEEKVAPTEERRTWRSSEVPLLPLLKWIFLSKHISRFLYWIQLVSAVTCVVLSMLKLVRRNYGPIPGVDPYNRNTALIIFYSLALSEAVVFLMERCYWEWNLRVVKLLEKVNGELELGDSSLVSTRRFFYDSYSMCINGSIFDGLKMDMVSFSTDLLDSDSPDEQLIGARTLRKFSINPRFSDDALQKIGTDLPVMARLLEMLNWKDADQQEIRYSAAEIVAKLAGKLQNSLRIAEIPGVMESISSLLDVSRDFIEASDQISEKMAISDTPWTFNQLGLQILKKLARNRDICGKIGNTRGLLPKIIDFLHTDEQLLRQATAAAPSKLLTVKRSLQVIKLLSTTSGEAGKHLRREISDVIFTASYIREILRHGDNQPDLQLFGIQILTNLAIEENATEKIGRTGGVVRVLFTIFFNDKMPANRIRVRTAAGEALAMLSLKSKNVCHKILKLKHKHDELIRSLKDPMLRVNSARILRNLCAYSGDDCGHLLQGLTAAAPTILEAVVKEENKLQEVMLGAASSLFKFMDNLEAQTAFEESGIEEIYLVHHLFNILNKYDQPSVKVPGIRRYAIELCIWMMRRNEANVRSFRSSGMAEELVSVAHTTSELESFNIFCGAVGVYRHRVEMDSLVETALELLQG</sequence>
<dbReference type="EMBL" id="AUSU01001989">
    <property type="protein sequence ID" value="EPS69744.1"/>
    <property type="molecule type" value="Genomic_DNA"/>
</dbReference>
<dbReference type="PANTHER" id="PTHR33115">
    <property type="entry name" value="ARM REPEAT SUPERFAMILY PROTEIN"/>
    <property type="match status" value="1"/>
</dbReference>
<feature type="transmembrane region" description="Helical" evidence="2">
    <location>
        <begin position="164"/>
        <end position="182"/>
    </location>
</feature>
<dbReference type="OrthoDB" id="662108at2759"/>
<keyword evidence="2" id="KW-0812">Transmembrane</keyword>
<accession>S8CR77</accession>
<feature type="transmembrane region" description="Helical" evidence="2">
    <location>
        <begin position="20"/>
        <end position="42"/>
    </location>
</feature>
<dbReference type="Gene3D" id="1.25.10.10">
    <property type="entry name" value="Leucine-rich Repeat Variant"/>
    <property type="match status" value="1"/>
</dbReference>
<organism evidence="3 4">
    <name type="scientific">Genlisea aurea</name>
    <dbReference type="NCBI Taxonomy" id="192259"/>
    <lineage>
        <taxon>Eukaryota</taxon>
        <taxon>Viridiplantae</taxon>
        <taxon>Streptophyta</taxon>
        <taxon>Embryophyta</taxon>
        <taxon>Tracheophyta</taxon>
        <taxon>Spermatophyta</taxon>
        <taxon>Magnoliopsida</taxon>
        <taxon>eudicotyledons</taxon>
        <taxon>Gunneridae</taxon>
        <taxon>Pentapetalae</taxon>
        <taxon>asterids</taxon>
        <taxon>lamiids</taxon>
        <taxon>Lamiales</taxon>
        <taxon>Lentibulariaceae</taxon>
        <taxon>Genlisea</taxon>
    </lineage>
</organism>
<dbReference type="AlphaFoldDB" id="S8CR77"/>
<dbReference type="InterPro" id="IPR011989">
    <property type="entry name" value="ARM-like"/>
</dbReference>
<feature type="region of interest" description="Disordered" evidence="1">
    <location>
        <begin position="104"/>
        <end position="138"/>
    </location>
</feature>
<reference evidence="3 4" key="1">
    <citation type="journal article" date="2013" name="BMC Genomics">
        <title>The miniature genome of a carnivorous plant Genlisea aurea contains a low number of genes and short non-coding sequences.</title>
        <authorList>
            <person name="Leushkin E.V."/>
            <person name="Sutormin R.A."/>
            <person name="Nabieva E.R."/>
            <person name="Penin A.A."/>
            <person name="Kondrashov A.S."/>
            <person name="Logacheva M.D."/>
        </authorList>
    </citation>
    <scope>NUCLEOTIDE SEQUENCE [LARGE SCALE GENOMIC DNA]</scope>
</reference>
<dbReference type="InterPro" id="IPR016024">
    <property type="entry name" value="ARM-type_fold"/>
</dbReference>
<evidence type="ECO:0000256" key="1">
    <source>
        <dbReference type="SAM" id="MobiDB-lite"/>
    </source>
</evidence>
<dbReference type="Proteomes" id="UP000015453">
    <property type="component" value="Unassembled WGS sequence"/>
</dbReference>
<gene>
    <name evidence="3" type="ORF">M569_05019</name>
</gene>
<proteinExistence type="predicted"/>
<feature type="compositionally biased region" description="Pro residues" evidence="1">
    <location>
        <begin position="113"/>
        <end position="126"/>
    </location>
</feature>
<name>S8CR77_9LAMI</name>
<keyword evidence="2" id="KW-0472">Membrane</keyword>
<keyword evidence="4" id="KW-1185">Reference proteome</keyword>
<keyword evidence="2" id="KW-1133">Transmembrane helix</keyword>